<proteinExistence type="predicted"/>
<dbReference type="EMBL" id="CP036271">
    <property type="protein sequence ID" value="QDT54285.1"/>
    <property type="molecule type" value="Genomic_DNA"/>
</dbReference>
<organism evidence="1 2">
    <name type="scientific">Caulifigura coniformis</name>
    <dbReference type="NCBI Taxonomy" id="2527983"/>
    <lineage>
        <taxon>Bacteria</taxon>
        <taxon>Pseudomonadati</taxon>
        <taxon>Planctomycetota</taxon>
        <taxon>Planctomycetia</taxon>
        <taxon>Planctomycetales</taxon>
        <taxon>Planctomycetaceae</taxon>
        <taxon>Caulifigura</taxon>
    </lineage>
</organism>
<dbReference type="InParanoid" id="A0A517SDT4"/>
<evidence type="ECO:0000313" key="1">
    <source>
        <dbReference type="EMBL" id="QDT54285.1"/>
    </source>
</evidence>
<name>A0A517SDT4_9PLAN</name>
<sequence length="76" mass="8190">MSPELTNAFNSVSVETKRGACLVAALAFRMRLAMPAAVRRNWSRGKIANAIVDYHPTTDSPAGPVLNGFALSMKKI</sequence>
<dbReference type="AlphaFoldDB" id="A0A517SDT4"/>
<protein>
    <submittedName>
        <fullName evidence="1">Uncharacterized protein</fullName>
    </submittedName>
</protein>
<keyword evidence="2" id="KW-1185">Reference proteome</keyword>
<reference evidence="1 2" key="1">
    <citation type="submission" date="2019-02" db="EMBL/GenBank/DDBJ databases">
        <title>Deep-cultivation of Planctomycetes and their phenomic and genomic characterization uncovers novel biology.</title>
        <authorList>
            <person name="Wiegand S."/>
            <person name="Jogler M."/>
            <person name="Boedeker C."/>
            <person name="Pinto D."/>
            <person name="Vollmers J."/>
            <person name="Rivas-Marin E."/>
            <person name="Kohn T."/>
            <person name="Peeters S.H."/>
            <person name="Heuer A."/>
            <person name="Rast P."/>
            <person name="Oberbeckmann S."/>
            <person name="Bunk B."/>
            <person name="Jeske O."/>
            <person name="Meyerdierks A."/>
            <person name="Storesund J.E."/>
            <person name="Kallscheuer N."/>
            <person name="Luecker S."/>
            <person name="Lage O.M."/>
            <person name="Pohl T."/>
            <person name="Merkel B.J."/>
            <person name="Hornburger P."/>
            <person name="Mueller R.-W."/>
            <person name="Bruemmer F."/>
            <person name="Labrenz M."/>
            <person name="Spormann A.M."/>
            <person name="Op den Camp H."/>
            <person name="Overmann J."/>
            <person name="Amann R."/>
            <person name="Jetten M.S.M."/>
            <person name="Mascher T."/>
            <person name="Medema M.H."/>
            <person name="Devos D.P."/>
            <person name="Kaster A.-K."/>
            <person name="Ovreas L."/>
            <person name="Rohde M."/>
            <person name="Galperin M.Y."/>
            <person name="Jogler C."/>
        </authorList>
    </citation>
    <scope>NUCLEOTIDE SEQUENCE [LARGE SCALE GENOMIC DNA]</scope>
    <source>
        <strain evidence="1 2">Pan44</strain>
    </source>
</reference>
<dbReference type="KEGG" id="ccos:Pan44_23130"/>
<dbReference type="RefSeq" id="WP_145030158.1">
    <property type="nucleotide sequence ID" value="NZ_CP036271.1"/>
</dbReference>
<evidence type="ECO:0000313" key="2">
    <source>
        <dbReference type="Proteomes" id="UP000315700"/>
    </source>
</evidence>
<gene>
    <name evidence="1" type="ORF">Pan44_23130</name>
</gene>
<accession>A0A517SDT4</accession>
<dbReference type="Proteomes" id="UP000315700">
    <property type="component" value="Chromosome"/>
</dbReference>